<evidence type="ECO:0000256" key="1">
    <source>
        <dbReference type="SAM" id="MobiDB-lite"/>
    </source>
</evidence>
<accession>A0A1Q4V6X1</accession>
<dbReference type="STRING" id="1048205.AB852_19235"/>
<organism evidence="2 3">
    <name type="scientific">Streptomyces uncialis</name>
    <dbReference type="NCBI Taxonomy" id="1048205"/>
    <lineage>
        <taxon>Bacteria</taxon>
        <taxon>Bacillati</taxon>
        <taxon>Actinomycetota</taxon>
        <taxon>Actinomycetes</taxon>
        <taxon>Kitasatosporales</taxon>
        <taxon>Streptomycetaceae</taxon>
        <taxon>Streptomyces</taxon>
    </lineage>
</organism>
<feature type="region of interest" description="Disordered" evidence="1">
    <location>
        <begin position="209"/>
        <end position="228"/>
    </location>
</feature>
<protein>
    <submittedName>
        <fullName evidence="2">Uncharacterized protein</fullName>
    </submittedName>
</protein>
<name>A0A1Q4V6X1_9ACTN</name>
<proteinExistence type="predicted"/>
<feature type="compositionally biased region" description="Low complexity" evidence="1">
    <location>
        <begin position="209"/>
        <end position="218"/>
    </location>
</feature>
<reference evidence="2 3" key="1">
    <citation type="submission" date="2015-06" db="EMBL/GenBank/DDBJ databases">
        <title>Cloning and characterization of the uncialamcin biosynthetic gene cluster.</title>
        <authorList>
            <person name="Yan X."/>
            <person name="Huang T."/>
            <person name="Ge H."/>
            <person name="Shen B."/>
        </authorList>
    </citation>
    <scope>NUCLEOTIDE SEQUENCE [LARGE SCALE GENOMIC DNA]</scope>
    <source>
        <strain evidence="2 3">DCA2648</strain>
    </source>
</reference>
<comment type="caution">
    <text evidence="2">The sequence shown here is derived from an EMBL/GenBank/DDBJ whole genome shotgun (WGS) entry which is preliminary data.</text>
</comment>
<evidence type="ECO:0000313" key="2">
    <source>
        <dbReference type="EMBL" id="OKH93583.1"/>
    </source>
</evidence>
<dbReference type="RefSeq" id="WP_073790074.1">
    <property type="nucleotide sequence ID" value="NZ_LFBV01000004.1"/>
</dbReference>
<dbReference type="AlphaFoldDB" id="A0A1Q4V6X1"/>
<dbReference type="EMBL" id="LFBV01000004">
    <property type="protein sequence ID" value="OKH93583.1"/>
    <property type="molecule type" value="Genomic_DNA"/>
</dbReference>
<evidence type="ECO:0000313" key="3">
    <source>
        <dbReference type="Proteomes" id="UP000186455"/>
    </source>
</evidence>
<gene>
    <name evidence="2" type="ORF">AB852_19235</name>
</gene>
<sequence length="228" mass="25591">MATEPLRYAVDVTQDDVDALTDFLMGVLNGPPLQPGTEEYRTDAALRTLVPGFTGALTYQFRDEVVATAQQDAHKQLDRIQDIRSAWNRLAEVASRWKDVDGFATERWHTVRFYDADDEEGFRRWEEKGKASTSQAADFVFEYRIPGPRQSGQPIGEYVVARDPGHADRWADFEATAQARHRDGSSRQHARFTGTSPYLYSRATALAAAHQHADSGAAEESLEKDSPR</sequence>
<keyword evidence="3" id="KW-1185">Reference proteome</keyword>
<dbReference type="Proteomes" id="UP000186455">
    <property type="component" value="Unassembled WGS sequence"/>
</dbReference>